<dbReference type="SUPFAM" id="SSF51569">
    <property type="entry name" value="Aldolase"/>
    <property type="match status" value="1"/>
</dbReference>
<protein>
    <submittedName>
        <fullName evidence="3">4-hydroxy-2-oxovalerate aldolase</fullName>
        <ecNumber evidence="3">4.1.3.39</ecNumber>
    </submittedName>
</protein>
<keyword evidence="1" id="KW-0464">Manganese</keyword>
<dbReference type="OrthoDB" id="9803573at2"/>
<reference evidence="3 4" key="1">
    <citation type="submission" date="2018-09" db="EMBL/GenBank/DDBJ databases">
        <authorList>
            <person name="Tagini F."/>
        </authorList>
    </citation>
    <scope>NUCLEOTIDE SEQUENCE [LARGE SCALE GENOMIC DNA]</scope>
    <source>
        <strain evidence="3 4">MK13</strain>
    </source>
</reference>
<dbReference type="Pfam" id="PF00682">
    <property type="entry name" value="HMGL-like"/>
    <property type="match status" value="1"/>
</dbReference>
<dbReference type="InterPro" id="IPR013785">
    <property type="entry name" value="Aldolase_TIM"/>
</dbReference>
<keyword evidence="3" id="KW-0456">Lyase</keyword>
<evidence type="ECO:0000256" key="1">
    <source>
        <dbReference type="ARBA" id="ARBA00023211"/>
    </source>
</evidence>
<sequence>MTREPVILDTTIRDGSYAVNFGYRDDDLRTIIGDLDEAGIPYIEIGHGVTIGAPAAQGRAAQTDEEYFRTGRAVVRKAKLGAVIVPALAPIEAVDLAGDYLDFLRMCVIATELESFAPFIERAQSRGLEVSVQLVKSHLFEPQVLAGAATRARDLGVGIVYVVDTTGTFLPEDVRRYVEAIRDATDVRVGYHGHNNLGLAVANTLQAFEAGADFLDATLMGVGRGAGNCQTECLVAALQRRGNLAGIDVDRLFDAARSDMLGRAPESYGIDPWEVCFGFHGLDSLHVEHLWAAAQQAGLAVSRVIRRIAKDATGPWVSPDDIDRAVAGMRGRGRSFKNPPVPRKGT</sequence>
<gene>
    <name evidence="3" type="ORF">LAUMK13_04726</name>
</gene>
<accession>A0A498QG97</accession>
<dbReference type="EC" id="4.1.3.39" evidence="3"/>
<dbReference type="PANTHER" id="PTHR10277:SF9">
    <property type="entry name" value="2-ISOPROPYLMALATE SYNTHASE 1, CHLOROPLASTIC-RELATED"/>
    <property type="match status" value="1"/>
</dbReference>
<dbReference type="NCBIfam" id="NF006049">
    <property type="entry name" value="PRK08195.1"/>
    <property type="match status" value="1"/>
</dbReference>
<dbReference type="Gene3D" id="3.20.20.70">
    <property type="entry name" value="Aldolase class I"/>
    <property type="match status" value="1"/>
</dbReference>
<dbReference type="GO" id="GO:0003852">
    <property type="term" value="F:2-isopropylmalate synthase activity"/>
    <property type="evidence" value="ECO:0007669"/>
    <property type="project" value="TreeGrafter"/>
</dbReference>
<dbReference type="RefSeq" id="WP_075543748.1">
    <property type="nucleotide sequence ID" value="NZ_UPHQ01000253.1"/>
</dbReference>
<name>A0A498QG97_9MYCO</name>
<evidence type="ECO:0000313" key="4">
    <source>
        <dbReference type="Proteomes" id="UP000267289"/>
    </source>
</evidence>
<dbReference type="InterPro" id="IPR050073">
    <property type="entry name" value="2-IPM_HCS-like"/>
</dbReference>
<organism evidence="3 4">
    <name type="scientific">Mycobacterium innocens</name>
    <dbReference type="NCBI Taxonomy" id="2341083"/>
    <lineage>
        <taxon>Bacteria</taxon>
        <taxon>Bacillati</taxon>
        <taxon>Actinomycetota</taxon>
        <taxon>Actinomycetes</taxon>
        <taxon>Mycobacteriales</taxon>
        <taxon>Mycobacteriaceae</taxon>
        <taxon>Mycobacterium</taxon>
    </lineage>
</organism>
<dbReference type="PANTHER" id="PTHR10277">
    <property type="entry name" value="HOMOCITRATE SYNTHASE-RELATED"/>
    <property type="match status" value="1"/>
</dbReference>
<dbReference type="AlphaFoldDB" id="A0A498QG97"/>
<proteinExistence type="predicted"/>
<dbReference type="InterPro" id="IPR000891">
    <property type="entry name" value="PYR_CT"/>
</dbReference>
<dbReference type="PROSITE" id="PS50991">
    <property type="entry name" value="PYR_CT"/>
    <property type="match status" value="1"/>
</dbReference>
<evidence type="ECO:0000259" key="2">
    <source>
        <dbReference type="PROSITE" id="PS50991"/>
    </source>
</evidence>
<evidence type="ECO:0000313" key="3">
    <source>
        <dbReference type="EMBL" id="VBA43873.1"/>
    </source>
</evidence>
<dbReference type="GO" id="GO:0008701">
    <property type="term" value="F:4-hydroxy-2-oxovalerate aldolase activity"/>
    <property type="evidence" value="ECO:0007669"/>
    <property type="project" value="UniProtKB-EC"/>
</dbReference>
<keyword evidence="4" id="KW-1185">Reference proteome</keyword>
<dbReference type="Proteomes" id="UP000267289">
    <property type="component" value="Unassembled WGS sequence"/>
</dbReference>
<dbReference type="GO" id="GO:0009098">
    <property type="term" value="P:L-leucine biosynthetic process"/>
    <property type="evidence" value="ECO:0007669"/>
    <property type="project" value="TreeGrafter"/>
</dbReference>
<dbReference type="EMBL" id="UPHQ01000253">
    <property type="protein sequence ID" value="VBA43873.1"/>
    <property type="molecule type" value="Genomic_DNA"/>
</dbReference>
<feature type="domain" description="Pyruvate carboxyltransferase" evidence="2">
    <location>
        <begin position="5"/>
        <end position="253"/>
    </location>
</feature>